<gene>
    <name evidence="1" type="ORF">BpHYR1_047882</name>
</gene>
<dbReference type="AlphaFoldDB" id="A0A3M7T8W3"/>
<sequence length="79" mass="9030">MIGKRNSQKEKSPLVEQMNNNNEINISCEIENCLCSSFLKDRKLTNLVQFLNRIPCENQTSSILKILNLVEETDCKASI</sequence>
<dbReference type="EMBL" id="REGN01000111">
    <property type="protein sequence ID" value="RNA44409.1"/>
    <property type="molecule type" value="Genomic_DNA"/>
</dbReference>
<name>A0A3M7T8W3_BRAPC</name>
<organism evidence="1 2">
    <name type="scientific">Brachionus plicatilis</name>
    <name type="common">Marine rotifer</name>
    <name type="synonym">Brachionus muelleri</name>
    <dbReference type="NCBI Taxonomy" id="10195"/>
    <lineage>
        <taxon>Eukaryota</taxon>
        <taxon>Metazoa</taxon>
        <taxon>Spiralia</taxon>
        <taxon>Gnathifera</taxon>
        <taxon>Rotifera</taxon>
        <taxon>Eurotatoria</taxon>
        <taxon>Monogononta</taxon>
        <taxon>Pseudotrocha</taxon>
        <taxon>Ploima</taxon>
        <taxon>Brachionidae</taxon>
        <taxon>Brachionus</taxon>
    </lineage>
</organism>
<keyword evidence="2" id="KW-1185">Reference proteome</keyword>
<protein>
    <submittedName>
        <fullName evidence="1">Uncharacterized protein</fullName>
    </submittedName>
</protein>
<evidence type="ECO:0000313" key="2">
    <source>
        <dbReference type="Proteomes" id="UP000276133"/>
    </source>
</evidence>
<dbReference type="Proteomes" id="UP000276133">
    <property type="component" value="Unassembled WGS sequence"/>
</dbReference>
<reference evidence="1 2" key="1">
    <citation type="journal article" date="2018" name="Sci. Rep.">
        <title>Genomic signatures of local adaptation to the degree of environmental predictability in rotifers.</title>
        <authorList>
            <person name="Franch-Gras L."/>
            <person name="Hahn C."/>
            <person name="Garcia-Roger E.M."/>
            <person name="Carmona M.J."/>
            <person name="Serra M."/>
            <person name="Gomez A."/>
        </authorList>
    </citation>
    <scope>NUCLEOTIDE SEQUENCE [LARGE SCALE GENOMIC DNA]</scope>
    <source>
        <strain evidence="1">HYR1</strain>
    </source>
</reference>
<proteinExistence type="predicted"/>
<comment type="caution">
    <text evidence="1">The sequence shown here is derived from an EMBL/GenBank/DDBJ whole genome shotgun (WGS) entry which is preliminary data.</text>
</comment>
<evidence type="ECO:0000313" key="1">
    <source>
        <dbReference type="EMBL" id="RNA44409.1"/>
    </source>
</evidence>
<accession>A0A3M7T8W3</accession>